<dbReference type="PANTHER" id="PTHR16172">
    <property type="entry name" value="MAJOR FACILITATOR SUPERFAMILY DOMAIN-CONTAINING PROTEIN 6-LIKE"/>
    <property type="match status" value="1"/>
</dbReference>
<reference evidence="10" key="3">
    <citation type="submission" date="2015-06" db="UniProtKB">
        <authorList>
            <consortium name="EnsemblMetazoa"/>
        </authorList>
    </citation>
    <scope>IDENTIFICATION</scope>
</reference>
<dbReference type="EMBL" id="AMQN01004203">
    <property type="status" value="NOT_ANNOTATED_CDS"/>
    <property type="molecule type" value="Genomic_DNA"/>
</dbReference>
<dbReference type="InterPro" id="IPR051717">
    <property type="entry name" value="MFS_MFSD6"/>
</dbReference>
<evidence type="ECO:0000313" key="9">
    <source>
        <dbReference type="EMBL" id="ELU16920.1"/>
    </source>
</evidence>
<reference evidence="11" key="1">
    <citation type="submission" date="2012-12" db="EMBL/GenBank/DDBJ databases">
        <authorList>
            <person name="Hellsten U."/>
            <person name="Grimwood J."/>
            <person name="Chapman J.A."/>
            <person name="Shapiro H."/>
            <person name="Aerts A."/>
            <person name="Otillar R.P."/>
            <person name="Terry A.Y."/>
            <person name="Boore J.L."/>
            <person name="Simakov O."/>
            <person name="Marletaz F."/>
            <person name="Cho S.-J."/>
            <person name="Edsinger-Gonzales E."/>
            <person name="Havlak P."/>
            <person name="Kuo D.-H."/>
            <person name="Larsson T."/>
            <person name="Lv J."/>
            <person name="Arendt D."/>
            <person name="Savage R."/>
            <person name="Osoegawa K."/>
            <person name="de Jong P."/>
            <person name="Lindberg D.R."/>
            <person name="Seaver E.C."/>
            <person name="Weisblat D.A."/>
            <person name="Putnam N.H."/>
            <person name="Grigoriev I.V."/>
            <person name="Rokhsar D.S."/>
        </authorList>
    </citation>
    <scope>NUCLEOTIDE SEQUENCE</scope>
    <source>
        <strain evidence="11">I ESC-2004</strain>
    </source>
</reference>
<keyword evidence="4 7" id="KW-1133">Transmembrane helix</keyword>
<dbReference type="PROSITE" id="PS50850">
    <property type="entry name" value="MFS"/>
    <property type="match status" value="1"/>
</dbReference>
<feature type="region of interest" description="Disordered" evidence="6">
    <location>
        <begin position="506"/>
        <end position="531"/>
    </location>
</feature>
<dbReference type="Proteomes" id="UP000014760">
    <property type="component" value="Unassembled WGS sequence"/>
</dbReference>
<feature type="transmembrane region" description="Helical" evidence="7">
    <location>
        <begin position="478"/>
        <end position="497"/>
    </location>
</feature>
<keyword evidence="5 7" id="KW-0472">Membrane</keyword>
<reference evidence="9 11" key="2">
    <citation type="journal article" date="2013" name="Nature">
        <title>Insights into bilaterian evolution from three spiralian genomes.</title>
        <authorList>
            <person name="Simakov O."/>
            <person name="Marletaz F."/>
            <person name="Cho S.J."/>
            <person name="Edsinger-Gonzales E."/>
            <person name="Havlak P."/>
            <person name="Hellsten U."/>
            <person name="Kuo D.H."/>
            <person name="Larsson T."/>
            <person name="Lv J."/>
            <person name="Arendt D."/>
            <person name="Savage R."/>
            <person name="Osoegawa K."/>
            <person name="de Jong P."/>
            <person name="Grimwood J."/>
            <person name="Chapman J.A."/>
            <person name="Shapiro H."/>
            <person name="Aerts A."/>
            <person name="Otillar R.P."/>
            <person name="Terry A.Y."/>
            <person name="Boore J.L."/>
            <person name="Grigoriev I.V."/>
            <person name="Lindberg D.R."/>
            <person name="Seaver E.C."/>
            <person name="Weisblat D.A."/>
            <person name="Putnam N.H."/>
            <person name="Rokhsar D.S."/>
        </authorList>
    </citation>
    <scope>NUCLEOTIDE SEQUENCE</scope>
    <source>
        <strain evidence="9 11">I ESC-2004</strain>
    </source>
</reference>
<dbReference type="OrthoDB" id="515887at2759"/>
<dbReference type="OMA" id="ERLYEPY"/>
<dbReference type="CDD" id="cd17335">
    <property type="entry name" value="MFS_MFSD6"/>
    <property type="match status" value="1"/>
</dbReference>
<evidence type="ECO:0000256" key="3">
    <source>
        <dbReference type="ARBA" id="ARBA00022692"/>
    </source>
</evidence>
<accession>R7VKN9</accession>
<proteinExistence type="inferred from homology"/>
<feature type="transmembrane region" description="Helical" evidence="7">
    <location>
        <begin position="244"/>
        <end position="263"/>
    </location>
</feature>
<sequence length="531" mass="58838">MGILQKLKINTKLLPVKITYFFVLGAVASLLPYLAVYMKQLGLSPSETAIIYGTMPFIGAFVRALVGALADKLQKHKLILMLCCLLTGVLHGCLLLVPNRRTIDIVDVDVLCGFQPEIIDCTGVFNNGSALCCEGVCLTEQCFEEVTCMDVAVEARQNHSCWINDVVGVVYDGKEYDGFNCTTGAQCSVRSQREVIKFDETFWMFFWVCLAGQMFFAPVFSLVDAITYDYISDDYGKWGVQRMWGTVGFAAFGLISGLSMDMFRSSAYTNDKDYTLAFLLYAILNILASITVCTYNISSSISSQQIFRNICSVLSNIELLFLVVEVFVCGIYVGLLETFLYWHLSTLGAPLILNGLCMAVNVLPEILLLFFAGKIIKRIGHLHCLHISMIAYAARFLALSFLRNPWFVLLIEPLQALCFSLMYASASSYASLLTPPGLSGTVQGLIGAVYFGTGKGVGSIVGGVIFEKYQAVVTFQAYSVSAFAWLLFSALVDAFVIRPRKKRRELEERNKDEELEEKEKGRMLSSGDGEQ</sequence>
<dbReference type="InterPro" id="IPR024989">
    <property type="entry name" value="MFS_assoc_dom"/>
</dbReference>
<dbReference type="EMBL" id="KB292835">
    <property type="protein sequence ID" value="ELU16920.1"/>
    <property type="molecule type" value="Genomic_DNA"/>
</dbReference>
<keyword evidence="3 7" id="KW-0812">Transmembrane</keyword>
<feature type="transmembrane region" description="Helical" evidence="7">
    <location>
        <begin position="78"/>
        <end position="97"/>
    </location>
</feature>
<comment type="subcellular location">
    <subcellularLocation>
        <location evidence="1">Membrane</location>
        <topology evidence="1">Multi-pass membrane protein</topology>
    </subcellularLocation>
</comment>
<evidence type="ECO:0000256" key="7">
    <source>
        <dbReference type="SAM" id="Phobius"/>
    </source>
</evidence>
<feature type="compositionally biased region" description="Basic and acidic residues" evidence="6">
    <location>
        <begin position="506"/>
        <end position="522"/>
    </location>
</feature>
<evidence type="ECO:0000256" key="5">
    <source>
        <dbReference type="ARBA" id="ARBA00023136"/>
    </source>
</evidence>
<feature type="domain" description="Major facilitator superfamily (MFS) profile" evidence="8">
    <location>
        <begin position="318"/>
        <end position="531"/>
    </location>
</feature>
<dbReference type="GO" id="GO:0016020">
    <property type="term" value="C:membrane"/>
    <property type="evidence" value="ECO:0007669"/>
    <property type="project" value="UniProtKB-SubCell"/>
</dbReference>
<feature type="transmembrane region" description="Helical" evidence="7">
    <location>
        <begin position="384"/>
        <end position="402"/>
    </location>
</feature>
<dbReference type="AlphaFoldDB" id="R7VKN9"/>
<dbReference type="FunCoup" id="R7VKN9">
    <property type="interactions" value="29"/>
</dbReference>
<evidence type="ECO:0000313" key="10">
    <source>
        <dbReference type="EnsemblMetazoa" id="CapteP195152"/>
    </source>
</evidence>
<dbReference type="GO" id="GO:0022857">
    <property type="term" value="F:transmembrane transporter activity"/>
    <property type="evidence" value="ECO:0007669"/>
    <property type="project" value="InterPro"/>
</dbReference>
<dbReference type="STRING" id="283909.R7VKN9"/>
<evidence type="ECO:0000256" key="2">
    <source>
        <dbReference type="ARBA" id="ARBA00005241"/>
    </source>
</evidence>
<dbReference type="InterPro" id="IPR020846">
    <property type="entry name" value="MFS_dom"/>
</dbReference>
<comment type="similarity">
    <text evidence="2">Belongs to the major facilitator superfamily. MFSD6 family.</text>
</comment>
<dbReference type="Gene3D" id="1.20.1250.20">
    <property type="entry name" value="MFS general substrate transporter like domains"/>
    <property type="match status" value="3"/>
</dbReference>
<evidence type="ECO:0000256" key="4">
    <source>
        <dbReference type="ARBA" id="ARBA00022989"/>
    </source>
</evidence>
<dbReference type="Pfam" id="PF12832">
    <property type="entry name" value="MFS_1_like"/>
    <property type="match status" value="1"/>
</dbReference>
<feature type="transmembrane region" description="Helical" evidence="7">
    <location>
        <begin position="202"/>
        <end position="223"/>
    </location>
</feature>
<feature type="transmembrane region" description="Helical" evidence="7">
    <location>
        <begin position="348"/>
        <end position="372"/>
    </location>
</feature>
<protein>
    <recommendedName>
        <fullName evidence="8">Major facilitator superfamily (MFS) profile domain-containing protein</fullName>
    </recommendedName>
</protein>
<dbReference type="HOGENOM" id="CLU_013133_2_1_1"/>
<evidence type="ECO:0000256" key="6">
    <source>
        <dbReference type="SAM" id="MobiDB-lite"/>
    </source>
</evidence>
<dbReference type="EnsemblMetazoa" id="CapteT195152">
    <property type="protein sequence ID" value="CapteP195152"/>
    <property type="gene ID" value="CapteG195152"/>
</dbReference>
<evidence type="ECO:0000256" key="1">
    <source>
        <dbReference type="ARBA" id="ARBA00004141"/>
    </source>
</evidence>
<feature type="transmembrane region" description="Helical" evidence="7">
    <location>
        <begin position="414"/>
        <end position="433"/>
    </location>
</feature>
<keyword evidence="11" id="KW-1185">Reference proteome</keyword>
<evidence type="ECO:0000313" key="11">
    <source>
        <dbReference type="Proteomes" id="UP000014760"/>
    </source>
</evidence>
<dbReference type="PANTHER" id="PTHR16172:SF41">
    <property type="entry name" value="MAJOR FACILITATOR SUPERFAMILY DOMAIN-CONTAINING PROTEIN 6-LIKE"/>
    <property type="match status" value="1"/>
</dbReference>
<feature type="transmembrane region" description="Helical" evidence="7">
    <location>
        <begin position="319"/>
        <end position="342"/>
    </location>
</feature>
<dbReference type="SUPFAM" id="SSF103473">
    <property type="entry name" value="MFS general substrate transporter"/>
    <property type="match status" value="2"/>
</dbReference>
<feature type="transmembrane region" description="Helical" evidence="7">
    <location>
        <begin position="275"/>
        <end position="298"/>
    </location>
</feature>
<name>R7VKN9_CAPTE</name>
<feature type="transmembrane region" description="Helical" evidence="7">
    <location>
        <begin position="445"/>
        <end position="466"/>
    </location>
</feature>
<evidence type="ECO:0000259" key="8">
    <source>
        <dbReference type="PROSITE" id="PS50850"/>
    </source>
</evidence>
<organism evidence="9">
    <name type="scientific">Capitella teleta</name>
    <name type="common">Polychaete worm</name>
    <dbReference type="NCBI Taxonomy" id="283909"/>
    <lineage>
        <taxon>Eukaryota</taxon>
        <taxon>Metazoa</taxon>
        <taxon>Spiralia</taxon>
        <taxon>Lophotrochozoa</taxon>
        <taxon>Annelida</taxon>
        <taxon>Polychaeta</taxon>
        <taxon>Sedentaria</taxon>
        <taxon>Scolecida</taxon>
        <taxon>Capitellidae</taxon>
        <taxon>Capitella</taxon>
    </lineage>
</organism>
<gene>
    <name evidence="9" type="ORF">CAPTEDRAFT_195152</name>
</gene>
<feature type="transmembrane region" description="Helical" evidence="7">
    <location>
        <begin position="49"/>
        <end position="66"/>
    </location>
</feature>
<feature type="transmembrane region" description="Helical" evidence="7">
    <location>
        <begin position="20"/>
        <end position="37"/>
    </location>
</feature>
<dbReference type="InterPro" id="IPR036259">
    <property type="entry name" value="MFS_trans_sf"/>
</dbReference>